<dbReference type="InterPro" id="IPR036388">
    <property type="entry name" value="WH-like_DNA-bd_sf"/>
</dbReference>
<accession>A0ABV7FTV0</accession>
<evidence type="ECO:0000256" key="2">
    <source>
        <dbReference type="PROSITE-ProRule" id="PRU01091"/>
    </source>
</evidence>
<dbReference type="Gene3D" id="1.10.10.10">
    <property type="entry name" value="Winged helix-like DNA-binding domain superfamily/Winged helix DNA-binding domain"/>
    <property type="match status" value="1"/>
</dbReference>
<dbReference type="InterPro" id="IPR001867">
    <property type="entry name" value="OmpR/PhoB-type_DNA-bd"/>
</dbReference>
<protein>
    <submittedName>
        <fullName evidence="4">Transcriptional regulator</fullName>
    </submittedName>
</protein>
<reference evidence="5" key="1">
    <citation type="journal article" date="2019" name="Int. J. Syst. Evol. Microbiol.">
        <title>The Global Catalogue of Microorganisms (GCM) 10K type strain sequencing project: providing services to taxonomists for standard genome sequencing and annotation.</title>
        <authorList>
            <consortium name="The Broad Institute Genomics Platform"/>
            <consortium name="The Broad Institute Genome Sequencing Center for Infectious Disease"/>
            <person name="Wu L."/>
            <person name="Ma J."/>
        </authorList>
    </citation>
    <scope>NUCLEOTIDE SEQUENCE [LARGE SCALE GENOMIC DNA]</scope>
    <source>
        <strain evidence="5">KCTC 52473</strain>
    </source>
</reference>
<dbReference type="InterPro" id="IPR016032">
    <property type="entry name" value="Sig_transdc_resp-reg_C-effctor"/>
</dbReference>
<dbReference type="Pfam" id="PF00486">
    <property type="entry name" value="Trans_reg_C"/>
    <property type="match status" value="1"/>
</dbReference>
<name>A0ABV7FTV0_9ALTE</name>
<dbReference type="CDD" id="cd00383">
    <property type="entry name" value="trans_reg_C"/>
    <property type="match status" value="1"/>
</dbReference>
<dbReference type="RefSeq" id="WP_376920966.1">
    <property type="nucleotide sequence ID" value="NZ_JBHRSW010000036.1"/>
</dbReference>
<keyword evidence="1 2" id="KW-0238">DNA-binding</keyword>
<evidence type="ECO:0000259" key="3">
    <source>
        <dbReference type="PROSITE" id="PS51755"/>
    </source>
</evidence>
<sequence length="152" mass="17210">MNNSHLIILNERVLNTLTGEVFLDLKRRELLARIENTPLNLLLFMMQQPQQVITKQVLFDEIWKGKFVTEEVLTVAVSHLRKALGDSPKQPQIIKTIPGQGYQFIGKTQKLSPQTIVFFGKKSDHSFHSISGGSYYCTGVSDESATISTHFF</sequence>
<dbReference type="EMBL" id="JBHRSW010000036">
    <property type="protein sequence ID" value="MFC3122836.1"/>
    <property type="molecule type" value="Genomic_DNA"/>
</dbReference>
<keyword evidence="5" id="KW-1185">Reference proteome</keyword>
<gene>
    <name evidence="4" type="ORF">ACFOHL_14520</name>
</gene>
<evidence type="ECO:0000256" key="1">
    <source>
        <dbReference type="ARBA" id="ARBA00023125"/>
    </source>
</evidence>
<evidence type="ECO:0000313" key="4">
    <source>
        <dbReference type="EMBL" id="MFC3122836.1"/>
    </source>
</evidence>
<dbReference type="Proteomes" id="UP001595478">
    <property type="component" value="Unassembled WGS sequence"/>
</dbReference>
<feature type="DNA-binding region" description="OmpR/PhoB-type" evidence="2">
    <location>
        <begin position="4"/>
        <end position="106"/>
    </location>
</feature>
<comment type="caution">
    <text evidence="4">The sequence shown here is derived from an EMBL/GenBank/DDBJ whole genome shotgun (WGS) entry which is preliminary data.</text>
</comment>
<feature type="domain" description="OmpR/PhoB-type" evidence="3">
    <location>
        <begin position="4"/>
        <end position="106"/>
    </location>
</feature>
<evidence type="ECO:0000313" key="5">
    <source>
        <dbReference type="Proteomes" id="UP001595478"/>
    </source>
</evidence>
<dbReference type="SMART" id="SM00862">
    <property type="entry name" value="Trans_reg_C"/>
    <property type="match status" value="1"/>
</dbReference>
<dbReference type="SUPFAM" id="SSF46894">
    <property type="entry name" value="C-terminal effector domain of the bipartite response regulators"/>
    <property type="match status" value="1"/>
</dbReference>
<dbReference type="PROSITE" id="PS51755">
    <property type="entry name" value="OMPR_PHOB"/>
    <property type="match status" value="1"/>
</dbReference>
<proteinExistence type="predicted"/>
<organism evidence="4 5">
    <name type="scientific">Agaribacter flavus</name>
    <dbReference type="NCBI Taxonomy" id="1902781"/>
    <lineage>
        <taxon>Bacteria</taxon>
        <taxon>Pseudomonadati</taxon>
        <taxon>Pseudomonadota</taxon>
        <taxon>Gammaproteobacteria</taxon>
        <taxon>Alteromonadales</taxon>
        <taxon>Alteromonadaceae</taxon>
        <taxon>Agaribacter</taxon>
    </lineage>
</organism>